<organism evidence="7">
    <name type="scientific">Chaetomium thermophilum (strain DSM 1495 / CBS 144.50 / IMI 039719)</name>
    <name type="common">Thermochaetoides thermophila</name>
    <dbReference type="NCBI Taxonomy" id="759272"/>
    <lineage>
        <taxon>Eukaryota</taxon>
        <taxon>Fungi</taxon>
        <taxon>Dikarya</taxon>
        <taxon>Ascomycota</taxon>
        <taxon>Pezizomycotina</taxon>
        <taxon>Sordariomycetes</taxon>
        <taxon>Sordariomycetidae</taxon>
        <taxon>Sordariales</taxon>
        <taxon>Chaetomiaceae</taxon>
        <taxon>Thermochaetoides</taxon>
    </lineage>
</organism>
<comment type="similarity">
    <text evidence="1">Belongs to the peptidase C15 family.</text>
</comment>
<keyword evidence="3" id="KW-0378">Hydrolase</keyword>
<sequence length="323" mass="35891">MGSVAEDKSHSEKPVTVLVTGFGPFKQEYPVNPSWEITRSLPEWLPPLRAKTANVITPSSHHPGASAGPGSTSTTPAPAPVAIPPVRITVHPEPIRVNYTVVRDLVPKLWNSQQTADPPTSPEEPAITPGEGEKPQPTSTPAEPSQPSLPAAGPGPDIVLHIGMAGPRLTYAIERRGHRDGYHMRDVDGQLLQDDERRAREGKDWVWDGVPAELLTAFDPEDVLRRWKMHCPKHLELRVSEDAGHYLCDFIYFSSLAHLYKTGRRRNVIFLHVPCDASEHMVTLGREIVLQLIRSIVESEWAKHGKIIREEESKPMEVSIEMS</sequence>
<keyword evidence="4" id="KW-0788">Thiol protease</keyword>
<dbReference type="KEGG" id="cthr:CTHT_0052720"/>
<gene>
    <name evidence="6" type="ORF">CTHT_0052720</name>
</gene>
<evidence type="ECO:0000256" key="3">
    <source>
        <dbReference type="ARBA" id="ARBA00022801"/>
    </source>
</evidence>
<dbReference type="EMBL" id="GL988045">
    <property type="protein sequence ID" value="EGS18666.1"/>
    <property type="molecule type" value="Genomic_DNA"/>
</dbReference>
<dbReference type="PANTHER" id="PTHR23402:SF1">
    <property type="entry name" value="PYROGLUTAMYL-PEPTIDASE I"/>
    <property type="match status" value="1"/>
</dbReference>
<keyword evidence="2" id="KW-0645">Protease</keyword>
<dbReference type="OMA" id="TWRSFAP"/>
<dbReference type="Proteomes" id="UP000008066">
    <property type="component" value="Unassembled WGS sequence"/>
</dbReference>
<feature type="region of interest" description="Disordered" evidence="5">
    <location>
        <begin position="55"/>
        <end position="80"/>
    </location>
</feature>
<evidence type="ECO:0000313" key="6">
    <source>
        <dbReference type="EMBL" id="EGS18666.1"/>
    </source>
</evidence>
<evidence type="ECO:0000256" key="1">
    <source>
        <dbReference type="ARBA" id="ARBA00006641"/>
    </source>
</evidence>
<dbReference type="Gene3D" id="3.40.630.20">
    <property type="entry name" value="Peptidase C15, pyroglutamyl peptidase I-like"/>
    <property type="match status" value="1"/>
</dbReference>
<proteinExistence type="inferred from homology"/>
<accession>G0SDR5</accession>
<dbReference type="SUPFAM" id="SSF53182">
    <property type="entry name" value="Pyrrolidone carboxyl peptidase (pyroglutamate aminopeptidase)"/>
    <property type="match status" value="1"/>
</dbReference>
<evidence type="ECO:0000256" key="4">
    <source>
        <dbReference type="ARBA" id="ARBA00022807"/>
    </source>
</evidence>
<dbReference type="GeneID" id="18259310"/>
<dbReference type="eggNOG" id="KOG4755">
    <property type="taxonomic scope" value="Eukaryota"/>
</dbReference>
<protein>
    <submittedName>
        <fullName evidence="6">Uncharacterized protein</fullName>
    </submittedName>
</protein>
<dbReference type="AlphaFoldDB" id="G0SDR5"/>
<dbReference type="InterPro" id="IPR016125">
    <property type="entry name" value="Peptidase_C15-like"/>
</dbReference>
<dbReference type="OrthoDB" id="407146at2759"/>
<evidence type="ECO:0000313" key="7">
    <source>
        <dbReference type="Proteomes" id="UP000008066"/>
    </source>
</evidence>
<feature type="compositionally biased region" description="Polar residues" evidence="5">
    <location>
        <begin position="136"/>
        <end position="148"/>
    </location>
</feature>
<feature type="region of interest" description="Disordered" evidence="5">
    <location>
        <begin position="111"/>
        <end position="159"/>
    </location>
</feature>
<dbReference type="PANTHER" id="PTHR23402">
    <property type="entry name" value="PROTEASE FAMILY C15 PYROGLUTAMYL-PEPTIDASE I-RELATED"/>
    <property type="match status" value="1"/>
</dbReference>
<dbReference type="GO" id="GO:0008234">
    <property type="term" value="F:cysteine-type peptidase activity"/>
    <property type="evidence" value="ECO:0007669"/>
    <property type="project" value="UniProtKB-KW"/>
</dbReference>
<keyword evidence="7" id="KW-1185">Reference proteome</keyword>
<dbReference type="HOGENOM" id="CLU_043960_0_0_1"/>
<evidence type="ECO:0000256" key="5">
    <source>
        <dbReference type="SAM" id="MobiDB-lite"/>
    </source>
</evidence>
<dbReference type="InterPro" id="IPR036440">
    <property type="entry name" value="Peptidase_C15-like_sf"/>
</dbReference>
<reference evidence="6 7" key="1">
    <citation type="journal article" date="2011" name="Cell">
        <title>Insight into structure and assembly of the nuclear pore complex by utilizing the genome of a eukaryotic thermophile.</title>
        <authorList>
            <person name="Amlacher S."/>
            <person name="Sarges P."/>
            <person name="Flemming D."/>
            <person name="van Noort V."/>
            <person name="Kunze R."/>
            <person name="Devos D.P."/>
            <person name="Arumugam M."/>
            <person name="Bork P."/>
            <person name="Hurt E."/>
        </authorList>
    </citation>
    <scope>NUCLEOTIDE SEQUENCE [LARGE SCALE GENOMIC DNA]</scope>
    <source>
        <strain evidence="7">DSM 1495 / CBS 144.50 / IMI 039719</strain>
    </source>
</reference>
<evidence type="ECO:0000256" key="2">
    <source>
        <dbReference type="ARBA" id="ARBA00022670"/>
    </source>
</evidence>
<feature type="compositionally biased region" description="Low complexity" evidence="5">
    <location>
        <begin position="63"/>
        <end position="76"/>
    </location>
</feature>
<dbReference type="Pfam" id="PF01470">
    <property type="entry name" value="Peptidase_C15"/>
    <property type="match status" value="1"/>
</dbReference>
<dbReference type="GO" id="GO:0006508">
    <property type="term" value="P:proteolysis"/>
    <property type="evidence" value="ECO:0007669"/>
    <property type="project" value="UniProtKB-KW"/>
</dbReference>
<name>G0SDR5_CHATD</name>
<dbReference type="RefSeq" id="XP_006695611.1">
    <property type="nucleotide sequence ID" value="XM_006695548.1"/>
</dbReference>